<dbReference type="PANTHER" id="PTHR28570:SF2">
    <property type="entry name" value="M18 FAMILY AMINOPEPTIDASE 1-RELATED"/>
    <property type="match status" value="1"/>
</dbReference>
<dbReference type="InterPro" id="IPR001948">
    <property type="entry name" value="Peptidase_M18"/>
</dbReference>
<comment type="similarity">
    <text evidence="2 9">Belongs to the peptidase M18 family.</text>
</comment>
<gene>
    <name evidence="11" type="ORF">WF787_03175</name>
</gene>
<dbReference type="GO" id="GO:0008270">
    <property type="term" value="F:zinc ion binding"/>
    <property type="evidence" value="ECO:0007669"/>
    <property type="project" value="InterPro"/>
</dbReference>
<dbReference type="PANTHER" id="PTHR28570">
    <property type="entry name" value="ASPARTYL AMINOPEPTIDASE"/>
    <property type="match status" value="1"/>
</dbReference>
<evidence type="ECO:0000256" key="2">
    <source>
        <dbReference type="ARBA" id="ARBA00008290"/>
    </source>
</evidence>
<evidence type="ECO:0000256" key="4">
    <source>
        <dbReference type="ARBA" id="ARBA00022670"/>
    </source>
</evidence>
<dbReference type="NCBIfam" id="NF002600">
    <property type="entry name" value="PRK02256.1"/>
    <property type="match status" value="1"/>
</dbReference>
<keyword evidence="5 9" id="KW-0479">Metal-binding</keyword>
<dbReference type="InterPro" id="IPR023358">
    <property type="entry name" value="Peptidase_M18_dom2"/>
</dbReference>
<protein>
    <recommendedName>
        <fullName evidence="10">M18 family aminopeptidase</fullName>
        <ecNumber evidence="10">3.4.11.-</ecNumber>
    </recommendedName>
</protein>
<evidence type="ECO:0000313" key="12">
    <source>
        <dbReference type="Proteomes" id="UP001379600"/>
    </source>
</evidence>
<comment type="cofactor">
    <cofactor evidence="1 10">
        <name>Zn(2+)</name>
        <dbReference type="ChEBI" id="CHEBI:29105"/>
    </cofactor>
</comment>
<evidence type="ECO:0000256" key="3">
    <source>
        <dbReference type="ARBA" id="ARBA00022438"/>
    </source>
</evidence>
<evidence type="ECO:0000256" key="8">
    <source>
        <dbReference type="ARBA" id="ARBA00023049"/>
    </source>
</evidence>
<dbReference type="EMBL" id="JBBFKC010000002">
    <property type="protein sequence ID" value="MEJ3690230.1"/>
    <property type="molecule type" value="Genomic_DNA"/>
</dbReference>
<evidence type="ECO:0000256" key="5">
    <source>
        <dbReference type="ARBA" id="ARBA00022723"/>
    </source>
</evidence>
<dbReference type="GO" id="GO:0006508">
    <property type="term" value="P:proteolysis"/>
    <property type="evidence" value="ECO:0007669"/>
    <property type="project" value="UniProtKB-KW"/>
</dbReference>
<sequence>MSEKLTAKQAAEQLLYKPEYAADKSADVKEKAAAFAEGYKAFLNAAKTEREAAAASEKLLLEAGYEKFEPKKTYAPGQKIYFVQEHKAVVAATIGRKSFEEGFRLVIAHIDSPRLDLRPNPLYEANHLSYFKTHYYGGIRKYQWGTMPLAIHGVFTRADGSSVSFAVGEDENDPVFCITDLLPHLGAEQNDRKLSEGIKAEELNVLIGSDAVEDADIKEAVKLNTLMLLHEKYGITERDFTRAEIEVVPAHKARDVGFDRSMVGGYGHDDRVDAYPALMAEIETKDPVHTTVCVLTDKEEIGSDGVTGMQSMYVFHFMQLLCRAAGQDDILAFQNSVCLSADVTAAYDPSWANAFEPQNGTYAGRGVAFFKYTGSRGKSSASDASAELVGDITCLLDANGVAWQIGELGRLDLGGGGTIAKYVANRGIPVLDIGVPVLSMHSPFEVIHKTDLYMAYRTFSLFCQNADE</sequence>
<keyword evidence="12" id="KW-1185">Reference proteome</keyword>
<name>A0AB35XWL5_9FIRM</name>
<dbReference type="SUPFAM" id="SSF53187">
    <property type="entry name" value="Zn-dependent exopeptidases"/>
    <property type="match status" value="1"/>
</dbReference>
<dbReference type="Pfam" id="PF02127">
    <property type="entry name" value="Peptidase_M18"/>
    <property type="match status" value="1"/>
</dbReference>
<keyword evidence="8 9" id="KW-0482">Metalloprotease</keyword>
<dbReference type="AlphaFoldDB" id="A0AB35XWL5"/>
<dbReference type="Gene3D" id="2.30.250.10">
    <property type="entry name" value="Aminopeptidase i, Domain 2"/>
    <property type="match status" value="1"/>
</dbReference>
<keyword evidence="3 9" id="KW-0031">Aminopeptidase</keyword>
<keyword evidence="4 9" id="KW-0645">Protease</keyword>
<proteinExistence type="inferred from homology"/>
<keyword evidence="6 9" id="KW-0378">Hydrolase</keyword>
<evidence type="ECO:0000256" key="7">
    <source>
        <dbReference type="ARBA" id="ARBA00022833"/>
    </source>
</evidence>
<dbReference type="GO" id="GO:0008237">
    <property type="term" value="F:metallopeptidase activity"/>
    <property type="evidence" value="ECO:0007669"/>
    <property type="project" value="UniProtKB-KW"/>
</dbReference>
<dbReference type="Proteomes" id="UP001379600">
    <property type="component" value="Unassembled WGS sequence"/>
</dbReference>
<dbReference type="GO" id="GO:0005737">
    <property type="term" value="C:cytoplasm"/>
    <property type="evidence" value="ECO:0007669"/>
    <property type="project" value="UniProtKB-ARBA"/>
</dbReference>
<dbReference type="GO" id="GO:0004177">
    <property type="term" value="F:aminopeptidase activity"/>
    <property type="evidence" value="ECO:0007669"/>
    <property type="project" value="UniProtKB-KW"/>
</dbReference>
<accession>A0AB35XWL5</accession>
<reference evidence="11 12" key="1">
    <citation type="submission" date="2024-03" db="EMBL/GenBank/DDBJ databases">
        <authorList>
            <person name="Plomp N."/>
            <person name="Harmsen H.J."/>
        </authorList>
    </citation>
    <scope>NUCLEOTIDE SEQUENCE [LARGE SCALE GENOMIC DNA]</scope>
    <source>
        <strain evidence="11 12">HTF-76H</strain>
    </source>
</reference>
<evidence type="ECO:0000256" key="1">
    <source>
        <dbReference type="ARBA" id="ARBA00001947"/>
    </source>
</evidence>
<evidence type="ECO:0000256" key="10">
    <source>
        <dbReference type="RuleBase" id="RU004387"/>
    </source>
</evidence>
<dbReference type="SUPFAM" id="SSF101821">
    <property type="entry name" value="Aminopeptidase/glucanase lid domain"/>
    <property type="match status" value="1"/>
</dbReference>
<evidence type="ECO:0000256" key="6">
    <source>
        <dbReference type="ARBA" id="ARBA00022801"/>
    </source>
</evidence>
<dbReference type="PRINTS" id="PR00932">
    <property type="entry name" value="AMINO1PTASE"/>
</dbReference>
<evidence type="ECO:0000256" key="9">
    <source>
        <dbReference type="RuleBase" id="RU004386"/>
    </source>
</evidence>
<comment type="caution">
    <text evidence="11">The sequence shown here is derived from an EMBL/GenBank/DDBJ whole genome shotgun (WGS) entry which is preliminary data.</text>
</comment>
<evidence type="ECO:0000313" key="11">
    <source>
        <dbReference type="EMBL" id="MEJ3690230.1"/>
    </source>
</evidence>
<dbReference type="EC" id="3.4.11.-" evidence="10"/>
<organism evidence="11 12">
    <name type="scientific">Faecalibacterium taiwanense</name>
    <dbReference type="NCBI Taxonomy" id="3030638"/>
    <lineage>
        <taxon>Bacteria</taxon>
        <taxon>Bacillati</taxon>
        <taxon>Bacillota</taxon>
        <taxon>Clostridia</taxon>
        <taxon>Eubacteriales</taxon>
        <taxon>Oscillospiraceae</taxon>
        <taxon>Faecalibacterium</taxon>
    </lineage>
</organism>
<dbReference type="RefSeq" id="WP_337678788.1">
    <property type="nucleotide sequence ID" value="NZ_JBBFKB010000077.1"/>
</dbReference>
<dbReference type="Gene3D" id="3.40.630.10">
    <property type="entry name" value="Zn peptidases"/>
    <property type="match status" value="1"/>
</dbReference>
<keyword evidence="7 9" id="KW-0862">Zinc</keyword>